<dbReference type="EMBL" id="AGSI01000021">
    <property type="protein sequence ID" value="EIE18875.1"/>
    <property type="molecule type" value="Genomic_DNA"/>
</dbReference>
<evidence type="ECO:0000256" key="1">
    <source>
        <dbReference type="SAM" id="MobiDB-lite"/>
    </source>
</evidence>
<feature type="compositionally biased region" description="Low complexity" evidence="1">
    <location>
        <begin position="417"/>
        <end position="441"/>
    </location>
</feature>
<feature type="compositionally biased region" description="Polar residues" evidence="1">
    <location>
        <begin position="589"/>
        <end position="601"/>
    </location>
</feature>
<keyword evidence="3" id="KW-1185">Reference proteome</keyword>
<dbReference type="GeneID" id="17036825"/>
<reference evidence="2 3" key="1">
    <citation type="journal article" date="2012" name="Genome Biol.">
        <title>The genome of the polar eukaryotic microalga coccomyxa subellipsoidea reveals traits of cold adaptation.</title>
        <authorList>
            <person name="Blanc G."/>
            <person name="Agarkova I."/>
            <person name="Grimwood J."/>
            <person name="Kuo A."/>
            <person name="Brueggeman A."/>
            <person name="Dunigan D."/>
            <person name="Gurnon J."/>
            <person name="Ladunga I."/>
            <person name="Lindquist E."/>
            <person name="Lucas S."/>
            <person name="Pangilinan J."/>
            <person name="Proschold T."/>
            <person name="Salamov A."/>
            <person name="Schmutz J."/>
            <person name="Weeks D."/>
            <person name="Yamada T."/>
            <person name="Claverie J.M."/>
            <person name="Grigoriev I."/>
            <person name="Van Etten J."/>
            <person name="Lomsadze A."/>
            <person name="Borodovsky M."/>
        </authorList>
    </citation>
    <scope>NUCLEOTIDE SEQUENCE [LARGE SCALE GENOMIC DNA]</scope>
    <source>
        <strain evidence="2 3">C-169</strain>
    </source>
</reference>
<feature type="compositionally biased region" description="Basic and acidic residues" evidence="1">
    <location>
        <begin position="783"/>
        <end position="794"/>
    </location>
</feature>
<accession>I0YKF6</accession>
<dbReference type="RefSeq" id="XP_005643419.1">
    <property type="nucleotide sequence ID" value="XM_005643362.1"/>
</dbReference>
<name>I0YKF6_COCSC</name>
<comment type="caution">
    <text evidence="2">The sequence shown here is derived from an EMBL/GenBank/DDBJ whole genome shotgun (WGS) entry which is preliminary data.</text>
</comment>
<protein>
    <submittedName>
        <fullName evidence="2">Uncharacterized protein</fullName>
    </submittedName>
</protein>
<dbReference type="Proteomes" id="UP000007264">
    <property type="component" value="Unassembled WGS sequence"/>
</dbReference>
<gene>
    <name evidence="2" type="ORF">COCSUDRAFT_49090</name>
</gene>
<feature type="region of interest" description="Disordered" evidence="1">
    <location>
        <begin position="550"/>
        <end position="729"/>
    </location>
</feature>
<feature type="region of interest" description="Disordered" evidence="1">
    <location>
        <begin position="766"/>
        <end position="819"/>
    </location>
</feature>
<dbReference type="OrthoDB" id="515602at2759"/>
<organism evidence="2 3">
    <name type="scientific">Coccomyxa subellipsoidea (strain C-169)</name>
    <name type="common">Green microalga</name>
    <dbReference type="NCBI Taxonomy" id="574566"/>
    <lineage>
        <taxon>Eukaryota</taxon>
        <taxon>Viridiplantae</taxon>
        <taxon>Chlorophyta</taxon>
        <taxon>core chlorophytes</taxon>
        <taxon>Trebouxiophyceae</taxon>
        <taxon>Trebouxiophyceae incertae sedis</taxon>
        <taxon>Coccomyxaceae</taxon>
        <taxon>Coccomyxa</taxon>
        <taxon>Coccomyxa subellipsoidea</taxon>
    </lineage>
</organism>
<dbReference type="eggNOG" id="ENOG502SXP6">
    <property type="taxonomic scope" value="Eukaryota"/>
</dbReference>
<dbReference type="AlphaFoldDB" id="I0YKF6"/>
<evidence type="ECO:0000313" key="3">
    <source>
        <dbReference type="Proteomes" id="UP000007264"/>
    </source>
</evidence>
<dbReference type="KEGG" id="csl:COCSUDRAFT_49090"/>
<feature type="compositionally biased region" description="Basic and acidic residues" evidence="1">
    <location>
        <begin position="665"/>
        <end position="684"/>
    </location>
</feature>
<feature type="region of interest" description="Disordered" evidence="1">
    <location>
        <begin position="388"/>
        <end position="447"/>
    </location>
</feature>
<evidence type="ECO:0000313" key="2">
    <source>
        <dbReference type="EMBL" id="EIE18875.1"/>
    </source>
</evidence>
<proteinExistence type="predicted"/>
<sequence>MDLLSCHGFSHQILPWYRNCSPLLLAPRYQRRIGGRGVGHRHGCKAFSTPANVSSRSRNSGGEEAVPLPSWVAWDQEALKQQEAALIEMQMEKMNRNPQDRRRSKRTFRKSFQPTYEQAVNPAAFETLKTEDGVDYAAFCNGEMQWFAVKVADADIKKAGFVTKWLGYGAQSLGPVKRKDGTTVERVVETWLPKKKVKAYSLRTGKMGTRTVAYQDGQVVLFRAIMDNELGEYLKAGLPDTSGVYNDRVARNEGRITGFMEEEVGKKLFLETKTKKIVEKEHIPKPCAESYIEEIQEWLETKEVWDKEKVCMAEMGYVPDEAVGVSTSNLMKSFQIKQTVHETVWLIVDSVVFRDFAEAIFEKEKREVAALDSGGWNVGNVVEPRRRGGFVRGRGRGVGTRRAPGRPQTFRPEQFDSRQSSSWSTSSPQWSSADGDARYSGSSGGRGGEWAAGLSDFSSLKDFSDKEPVASDDAADDSAWGASGYHLSDAPDGAAAVSQGGWAGPEVAAEPEEAAADVFVEELGSKELSPSHPEDWAAPEVNQDWTFSPEEEAAVAPKGWNTSSSGGWVDDSAAAAGNFFDRAPRSHKQAGSSGWSESSPALDNRGAESWSDLSSAAGADWTGEARGDSQPVQAPRLSHWSKYGTAGSAEPVRGDPSARGRRRNRDSSFSEREPLASDRSRADDSNDAIPPLADVTAGDDDTAWVDSVPSPRYEWDAGADAGAEPVPTSGNWGEWNNYMATDADFPIGGEGVPFRVDDDDLFLDIGEEEGAGDVGTPAVANEQEGRSKAAEPAKREKKQRKKRGGDDKSAADLYGDSVQVSASDGFVEDGLAWDEMA</sequence>
<feature type="region of interest" description="Disordered" evidence="1">
    <location>
        <begin position="491"/>
        <end position="513"/>
    </location>
</feature>
<dbReference type="STRING" id="574566.I0YKF6"/>